<dbReference type="Pfam" id="PF05261">
    <property type="entry name" value="Tra_M"/>
    <property type="match status" value="1"/>
</dbReference>
<keyword evidence="4" id="KW-1185">Reference proteome</keyword>
<evidence type="ECO:0000313" key="4">
    <source>
        <dbReference type="Proteomes" id="UP000192722"/>
    </source>
</evidence>
<evidence type="ECO:0008006" key="5">
    <source>
        <dbReference type="Google" id="ProtNLM"/>
    </source>
</evidence>
<evidence type="ECO:0000256" key="2">
    <source>
        <dbReference type="ARBA" id="ARBA00023163"/>
    </source>
</evidence>
<dbReference type="InterPro" id="IPR042073">
    <property type="entry name" value="TraM_DNA-bd"/>
</dbReference>
<protein>
    <recommendedName>
        <fullName evidence="5">Conjugal transfer protein</fullName>
    </recommendedName>
</protein>
<accession>A0ABX3TVU1</accession>
<gene>
    <name evidence="3" type="ORF">BS639_21120</name>
</gene>
<dbReference type="InterPro" id="IPR007925">
    <property type="entry name" value="TRelaxosome_TraM"/>
</dbReference>
<dbReference type="Gene3D" id="1.10.10.450">
    <property type="entry name" value="TraM protein, DNA-binding"/>
    <property type="match status" value="1"/>
</dbReference>
<reference evidence="3 4" key="1">
    <citation type="journal article" date="2017" name="Int. J. Syst. Evol. Microbiol.">
        <title>Rouxiella badensis sp. nov. and Rouxiella silvae sp. nov. isolated from peat bog soil in Germany and emendation of the genus description.</title>
        <authorList>
            <person name="Le Fleche-Mateos A."/>
            <person name="Kugler J.H."/>
            <person name="Hansen S.H."/>
            <person name="Syldatk C."/>
            <person name="Hausmann R."/>
            <person name="Lomprez F."/>
            <person name="Vandenbogaert M."/>
            <person name="Manuguerra J.C."/>
            <person name="Grimont P.A."/>
        </authorList>
    </citation>
    <scope>NUCLEOTIDE SEQUENCE [LARGE SCALE GENOMIC DNA]</scope>
    <source>
        <strain evidence="3 4">213</strain>
    </source>
</reference>
<keyword evidence="2" id="KW-0804">Transcription</keyword>
<proteinExistence type="predicted"/>
<dbReference type="Proteomes" id="UP000192722">
    <property type="component" value="Unassembled WGS sequence"/>
</dbReference>
<evidence type="ECO:0000256" key="1">
    <source>
        <dbReference type="ARBA" id="ARBA00023015"/>
    </source>
</evidence>
<sequence length="133" mass="14997">MPSRTTYFNEENWDKIQTILNANSNEGSEGEKNFSRLVNELLRLGIFLYEAQGKDETFSLEAFRREVLRRSVMASEAQVMIFNMLTAMYFKLTNPGDSEAAIEATLSDFLSSTNAEADKVVAAFFDVKDTVAD</sequence>
<dbReference type="EMBL" id="MRWD01000067">
    <property type="protein sequence ID" value="ORJ19213.1"/>
    <property type="molecule type" value="Genomic_DNA"/>
</dbReference>
<organism evidence="3 4">
    <name type="scientific">Rouxiella silvae</name>
    <dbReference type="NCBI Taxonomy" id="1646373"/>
    <lineage>
        <taxon>Bacteria</taxon>
        <taxon>Pseudomonadati</taxon>
        <taxon>Pseudomonadota</taxon>
        <taxon>Gammaproteobacteria</taxon>
        <taxon>Enterobacterales</taxon>
        <taxon>Yersiniaceae</taxon>
        <taxon>Rouxiella</taxon>
    </lineage>
</organism>
<dbReference type="RefSeq" id="WP_084984251.1">
    <property type="nucleotide sequence ID" value="NZ_CBCSCF010000021.1"/>
</dbReference>
<evidence type="ECO:0000313" key="3">
    <source>
        <dbReference type="EMBL" id="ORJ19213.1"/>
    </source>
</evidence>
<keyword evidence="1" id="KW-0805">Transcription regulation</keyword>
<comment type="caution">
    <text evidence="3">The sequence shown here is derived from an EMBL/GenBank/DDBJ whole genome shotgun (WGS) entry which is preliminary data.</text>
</comment>
<name>A0ABX3TVU1_9GAMM</name>